<dbReference type="EMBL" id="AP024233">
    <property type="protein sequence ID" value="BCO08518.1"/>
    <property type="molecule type" value="Genomic_DNA"/>
</dbReference>
<dbReference type="Proteomes" id="UP001063350">
    <property type="component" value="Chromosome"/>
</dbReference>
<evidence type="ECO:0000256" key="1">
    <source>
        <dbReference type="ARBA" id="ARBA00002591"/>
    </source>
</evidence>
<protein>
    <recommendedName>
        <fullName evidence="5">Flagellar P-ring protein</fullName>
    </recommendedName>
    <alternativeName>
        <fullName evidence="5">Basal body P-ring protein</fullName>
    </alternativeName>
</protein>
<keyword evidence="3 5" id="KW-0732">Signal</keyword>
<evidence type="ECO:0000313" key="6">
    <source>
        <dbReference type="EMBL" id="BCO08518.1"/>
    </source>
</evidence>
<dbReference type="PRINTS" id="PR01010">
    <property type="entry name" value="FLGPRINGFLGI"/>
</dbReference>
<name>A0A915XJZ0_9BACT</name>
<evidence type="ECO:0000256" key="5">
    <source>
        <dbReference type="HAMAP-Rule" id="MF_00416"/>
    </source>
</evidence>
<dbReference type="NCBIfam" id="NF003676">
    <property type="entry name" value="PRK05303.1"/>
    <property type="match status" value="1"/>
</dbReference>
<evidence type="ECO:0000256" key="2">
    <source>
        <dbReference type="ARBA" id="ARBA00004117"/>
    </source>
</evidence>
<organism evidence="6 7">
    <name type="scientific">Desulfolithobacter dissulfuricans</name>
    <dbReference type="NCBI Taxonomy" id="2795293"/>
    <lineage>
        <taxon>Bacteria</taxon>
        <taxon>Pseudomonadati</taxon>
        <taxon>Thermodesulfobacteriota</taxon>
        <taxon>Desulfobulbia</taxon>
        <taxon>Desulfobulbales</taxon>
        <taxon>Desulfobulbaceae</taxon>
        <taxon>Desulfolithobacter</taxon>
    </lineage>
</organism>
<dbReference type="GO" id="GO:0030288">
    <property type="term" value="C:outer membrane-bounded periplasmic space"/>
    <property type="evidence" value="ECO:0007669"/>
    <property type="project" value="InterPro"/>
</dbReference>
<feature type="signal peptide" evidence="5">
    <location>
        <begin position="1"/>
        <end position="29"/>
    </location>
</feature>
<dbReference type="AlphaFoldDB" id="A0A915XJZ0"/>
<keyword evidence="7" id="KW-1185">Reference proteome</keyword>
<proteinExistence type="inferred from homology"/>
<dbReference type="KEGG" id="ddu:GF1_08940"/>
<dbReference type="GO" id="GO:0005198">
    <property type="term" value="F:structural molecule activity"/>
    <property type="evidence" value="ECO:0007669"/>
    <property type="project" value="InterPro"/>
</dbReference>
<dbReference type="PANTHER" id="PTHR30381">
    <property type="entry name" value="FLAGELLAR P-RING PERIPLASMIC PROTEIN FLGI"/>
    <property type="match status" value="1"/>
</dbReference>
<dbReference type="GO" id="GO:0071973">
    <property type="term" value="P:bacterial-type flagellum-dependent cell motility"/>
    <property type="evidence" value="ECO:0007669"/>
    <property type="project" value="InterPro"/>
</dbReference>
<feature type="chain" id="PRO_5038179953" description="Flagellar P-ring protein" evidence="5">
    <location>
        <begin position="30"/>
        <end position="376"/>
    </location>
</feature>
<evidence type="ECO:0000256" key="3">
    <source>
        <dbReference type="ARBA" id="ARBA00022729"/>
    </source>
</evidence>
<evidence type="ECO:0000256" key="4">
    <source>
        <dbReference type="ARBA" id="ARBA00023143"/>
    </source>
</evidence>
<keyword evidence="4 5" id="KW-0975">Bacterial flagellum</keyword>
<sequence length="376" mass="39751" precursor="true">MKQKQTTFRLHVAVMAIIFSLLAGSWSQAARIKDIADIQGVRENQLIGYGLVIGLNGTGDDIKKSVFTKQAMINMVKRLGMALTPATFDQMKTKNVASVMVTASLPPFARPGTAIDVTVSSMGDATSLAGGSLLMTTLKGPDGKVYAVAQGPLNVGAISYGGKTAKVQKNHPTVGRIPGGAVIERPIDYQLPATGNLLYQLRQPDFTTAARMTEAINSRFGQDTAHSMDSSSVRVQMPPTYQGDVVAFVADLEKIEVQTDAPARIVVNERTGTIVMGKDVRISTVAVSHGNLNLVITEPIEVTQPNPLGTGETVAAPRTTINMNEDQGNMVVLEMGVSIGDIAKALNAIGATPRDLIAIFQAIKAAGALQGELVIL</sequence>
<comment type="subcellular location">
    <subcellularLocation>
        <location evidence="2 5">Bacterial flagellum basal body</location>
    </subcellularLocation>
</comment>
<keyword evidence="6" id="KW-0282">Flagellum</keyword>
<dbReference type="HAMAP" id="MF_00416">
    <property type="entry name" value="FlgI"/>
    <property type="match status" value="1"/>
</dbReference>
<dbReference type="PANTHER" id="PTHR30381:SF0">
    <property type="entry name" value="FLAGELLAR P-RING PROTEIN"/>
    <property type="match status" value="1"/>
</dbReference>
<accession>A0A915XJZ0</accession>
<evidence type="ECO:0000313" key="7">
    <source>
        <dbReference type="Proteomes" id="UP001063350"/>
    </source>
</evidence>
<comment type="subunit">
    <text evidence="5">The basal body constitutes a major portion of the flagellar organelle and consists of four rings (L,P,S, and M) mounted on a central rod.</text>
</comment>
<comment type="function">
    <text evidence="1 5">Assembles around the rod to form the L-ring and probably protects the motor/basal body from shearing forces during rotation.</text>
</comment>
<keyword evidence="6" id="KW-0969">Cilium</keyword>
<keyword evidence="6" id="KW-0966">Cell projection</keyword>
<gene>
    <name evidence="5 6" type="primary">flgI</name>
    <name evidence="6" type="ORF">GF1_08940</name>
</gene>
<dbReference type="GO" id="GO:0009428">
    <property type="term" value="C:bacterial-type flagellum basal body, distal rod, P ring"/>
    <property type="evidence" value="ECO:0007669"/>
    <property type="project" value="InterPro"/>
</dbReference>
<dbReference type="Pfam" id="PF02119">
    <property type="entry name" value="FlgI"/>
    <property type="match status" value="1"/>
</dbReference>
<comment type="similarity">
    <text evidence="5">Belongs to the FlgI family.</text>
</comment>
<reference evidence="6" key="1">
    <citation type="submission" date="2020-12" db="EMBL/GenBank/DDBJ databases">
        <title>Desulfobium dissulfuricans gen. nov., sp. nov., a novel mesophilic, sulfate-reducing bacterium isolated from a deep-sea hydrothermal vent.</title>
        <authorList>
            <person name="Hashimoto Y."/>
            <person name="Tame A."/>
            <person name="Sawayama S."/>
            <person name="Miyazaki J."/>
            <person name="Takai K."/>
            <person name="Nakagawa S."/>
        </authorList>
    </citation>
    <scope>NUCLEOTIDE SEQUENCE</scope>
    <source>
        <strain evidence="6">GF1</strain>
    </source>
</reference>
<dbReference type="InterPro" id="IPR001782">
    <property type="entry name" value="Flag_FlgI"/>
</dbReference>